<evidence type="ECO:0000256" key="1">
    <source>
        <dbReference type="SAM" id="MobiDB-lite"/>
    </source>
</evidence>
<evidence type="ECO:0000313" key="3">
    <source>
        <dbReference type="Proteomes" id="UP001227192"/>
    </source>
</evidence>
<evidence type="ECO:0000313" key="2">
    <source>
        <dbReference type="EMBL" id="KAJ9490333.1"/>
    </source>
</evidence>
<organism evidence="2 3">
    <name type="scientific">Penicillium thymicola</name>
    <dbReference type="NCBI Taxonomy" id="293382"/>
    <lineage>
        <taxon>Eukaryota</taxon>
        <taxon>Fungi</taxon>
        <taxon>Dikarya</taxon>
        <taxon>Ascomycota</taxon>
        <taxon>Pezizomycotina</taxon>
        <taxon>Eurotiomycetes</taxon>
        <taxon>Eurotiomycetidae</taxon>
        <taxon>Eurotiales</taxon>
        <taxon>Aspergillaceae</taxon>
        <taxon>Penicillium</taxon>
    </lineage>
</organism>
<dbReference type="AlphaFoldDB" id="A0AAI9XBS5"/>
<feature type="region of interest" description="Disordered" evidence="1">
    <location>
        <begin position="17"/>
        <end position="51"/>
    </location>
</feature>
<sequence>MQISTLLEDFNDLQLGLGGVSGGPGPDHSPDIASWARKPSGAGEGATATATGTATGISRASRLGILKLNFGLSIGGAIVTIGTSKMN</sequence>
<proteinExistence type="predicted"/>
<dbReference type="EMBL" id="LACB01000059">
    <property type="protein sequence ID" value="KAJ9490333.1"/>
    <property type="molecule type" value="Genomic_DNA"/>
</dbReference>
<name>A0AAI9XBS5_PENTH</name>
<comment type="caution">
    <text evidence="2">The sequence shown here is derived from an EMBL/GenBank/DDBJ whole genome shotgun (WGS) entry which is preliminary data.</text>
</comment>
<keyword evidence="3" id="KW-1185">Reference proteome</keyword>
<dbReference type="Proteomes" id="UP001227192">
    <property type="component" value="Unassembled WGS sequence"/>
</dbReference>
<reference evidence="2" key="2">
    <citation type="journal article" date="2016" name="Fungal Biol.">
        <title>Ochratoxin A production by Penicillium thymicola.</title>
        <authorList>
            <person name="Nguyen H.D.T."/>
            <person name="McMullin D.R."/>
            <person name="Ponomareva E."/>
            <person name="Riley R."/>
            <person name="Pomraning K.R."/>
            <person name="Baker S.E."/>
            <person name="Seifert K.A."/>
        </authorList>
    </citation>
    <scope>NUCLEOTIDE SEQUENCE</scope>
    <source>
        <strain evidence="2">DAOM 180753</strain>
    </source>
</reference>
<protein>
    <submittedName>
        <fullName evidence="2">Uncharacterized protein</fullName>
    </submittedName>
</protein>
<gene>
    <name evidence="2" type="ORF">VN97_g2923</name>
</gene>
<reference evidence="2" key="1">
    <citation type="submission" date="2015-06" db="EMBL/GenBank/DDBJ databases">
        <authorList>
            <person name="Nguyen H."/>
        </authorList>
    </citation>
    <scope>NUCLEOTIDE SEQUENCE</scope>
    <source>
        <strain evidence="2">DAOM 180753</strain>
    </source>
</reference>
<accession>A0AAI9XBS5</accession>